<evidence type="ECO:0000313" key="3">
    <source>
        <dbReference type="Proteomes" id="UP000245942"/>
    </source>
</evidence>
<keyword evidence="1" id="KW-1133">Transmembrane helix</keyword>
<evidence type="ECO:0000313" key="2">
    <source>
        <dbReference type="EMBL" id="PWN22062.1"/>
    </source>
</evidence>
<sequence length="176" mass="18400">MRSSNPSLRSQQARLSLHYAIVVTVLVMLLAVNASALLFDKDDGRSRPEPSEAATTDSSLLLASDQVVLARGAPVAITPGAMPTPAPFVMSYPPSGEEETASHNVVTFTNSMGCIETITAGTAGMTGSGGSPEETWIRIAGILVPAIVAIGLGVGGFLVTLHVNRRNPDGEDDWRN</sequence>
<proteinExistence type="predicted"/>
<evidence type="ECO:0000256" key="1">
    <source>
        <dbReference type="SAM" id="Phobius"/>
    </source>
</evidence>
<dbReference type="EMBL" id="KZ819324">
    <property type="protein sequence ID" value="PWN22062.1"/>
    <property type="molecule type" value="Genomic_DNA"/>
</dbReference>
<dbReference type="AlphaFoldDB" id="A0A316UA68"/>
<dbReference type="OrthoDB" id="10640352at2759"/>
<keyword evidence="3" id="KW-1185">Reference proteome</keyword>
<reference evidence="2 3" key="1">
    <citation type="journal article" date="2018" name="Mol. Biol. Evol.">
        <title>Broad Genomic Sampling Reveals a Smut Pathogenic Ancestry of the Fungal Clade Ustilaginomycotina.</title>
        <authorList>
            <person name="Kijpornyongpan T."/>
            <person name="Mondo S.J."/>
            <person name="Barry K."/>
            <person name="Sandor L."/>
            <person name="Lee J."/>
            <person name="Lipzen A."/>
            <person name="Pangilinan J."/>
            <person name="LaButti K."/>
            <person name="Hainaut M."/>
            <person name="Henrissat B."/>
            <person name="Grigoriev I.V."/>
            <person name="Spatafora J.W."/>
            <person name="Aime M.C."/>
        </authorList>
    </citation>
    <scope>NUCLEOTIDE SEQUENCE [LARGE SCALE GENOMIC DNA]</scope>
    <source>
        <strain evidence="2 3">MCA 4718</strain>
    </source>
</reference>
<name>A0A316UA68_9BASI</name>
<dbReference type="GeneID" id="37011180"/>
<gene>
    <name evidence="2" type="ORF">BCV69DRAFT_163391</name>
</gene>
<dbReference type="Proteomes" id="UP000245942">
    <property type="component" value="Unassembled WGS sequence"/>
</dbReference>
<feature type="transmembrane region" description="Helical" evidence="1">
    <location>
        <begin position="20"/>
        <end position="39"/>
    </location>
</feature>
<accession>A0A316UA68</accession>
<keyword evidence="1" id="KW-0812">Transmembrane</keyword>
<keyword evidence="1" id="KW-0472">Membrane</keyword>
<protein>
    <submittedName>
        <fullName evidence="2">Uncharacterized protein</fullName>
    </submittedName>
</protein>
<feature type="transmembrane region" description="Helical" evidence="1">
    <location>
        <begin position="135"/>
        <end position="159"/>
    </location>
</feature>
<organism evidence="2 3">
    <name type="scientific">Pseudomicrostroma glucosiphilum</name>
    <dbReference type="NCBI Taxonomy" id="1684307"/>
    <lineage>
        <taxon>Eukaryota</taxon>
        <taxon>Fungi</taxon>
        <taxon>Dikarya</taxon>
        <taxon>Basidiomycota</taxon>
        <taxon>Ustilaginomycotina</taxon>
        <taxon>Exobasidiomycetes</taxon>
        <taxon>Microstromatales</taxon>
        <taxon>Microstromatales incertae sedis</taxon>
        <taxon>Pseudomicrostroma</taxon>
    </lineage>
</organism>
<dbReference type="RefSeq" id="XP_025349222.1">
    <property type="nucleotide sequence ID" value="XM_025489446.1"/>
</dbReference>